<dbReference type="EMBL" id="CYZU01000095">
    <property type="protein sequence ID" value="CUP38591.1"/>
    <property type="molecule type" value="Genomic_DNA"/>
</dbReference>
<dbReference type="InterPro" id="IPR008840">
    <property type="entry name" value="Sipho_Gp157"/>
</dbReference>
<gene>
    <name evidence="1" type="ORF">ERS852491_05023</name>
</gene>
<dbReference type="Proteomes" id="UP000095544">
    <property type="component" value="Unassembled WGS sequence"/>
</dbReference>
<proteinExistence type="predicted"/>
<dbReference type="OrthoDB" id="2053372at2"/>
<name>A0A174MU62_9FIRM</name>
<accession>A0A174MU62</accession>
<organism evidence="1 2">
    <name type="scientific">Faecalicatena contorta</name>
    <dbReference type="NCBI Taxonomy" id="39482"/>
    <lineage>
        <taxon>Bacteria</taxon>
        <taxon>Bacillati</taxon>
        <taxon>Bacillota</taxon>
        <taxon>Clostridia</taxon>
        <taxon>Lachnospirales</taxon>
        <taxon>Lachnospiraceae</taxon>
        <taxon>Faecalicatena</taxon>
    </lineage>
</organism>
<dbReference type="Pfam" id="PF05565">
    <property type="entry name" value="Sipho_Gp157"/>
    <property type="match status" value="1"/>
</dbReference>
<protein>
    <submittedName>
        <fullName evidence="1">Siphovirus Gp157</fullName>
    </submittedName>
</protein>
<sequence>MSSIYELTDQWKEVEGMLYDGETDEQIILDTLESIDGEIEQKADNYAKLIKNMLSDAKILSAEEDRIRRRRQSIESRAKRLKETLQANLEYIGKTKFKTVLFSFSVSKNSGKQPLEITDNLDDIPGKFLIPQPPVVDKDKVRELLKEKEVEWAHLEPYGKHLNIR</sequence>
<reference evidence="1 2" key="1">
    <citation type="submission" date="2015-09" db="EMBL/GenBank/DDBJ databases">
        <authorList>
            <consortium name="Pathogen Informatics"/>
        </authorList>
    </citation>
    <scope>NUCLEOTIDE SEQUENCE [LARGE SCALE GENOMIC DNA]</scope>
    <source>
        <strain evidence="1 2">2789STDY5834876</strain>
    </source>
</reference>
<dbReference type="AlphaFoldDB" id="A0A174MU62"/>
<evidence type="ECO:0000313" key="2">
    <source>
        <dbReference type="Proteomes" id="UP000095544"/>
    </source>
</evidence>
<dbReference type="RefSeq" id="WP_055155314.1">
    <property type="nucleotide sequence ID" value="NZ_CYZU01000095.1"/>
</dbReference>
<evidence type="ECO:0000313" key="1">
    <source>
        <dbReference type="EMBL" id="CUP38591.1"/>
    </source>
</evidence>
<dbReference type="STRING" id="39482.ERS852491_05023"/>